<evidence type="ECO:0000313" key="1">
    <source>
        <dbReference type="EMBL" id="KAH0539734.1"/>
    </source>
</evidence>
<proteinExistence type="predicted"/>
<organism evidence="1 2">
    <name type="scientific">Cotesia glomerata</name>
    <name type="common">Lepidopteran parasitic wasp</name>
    <name type="synonym">Apanteles glomeratus</name>
    <dbReference type="NCBI Taxonomy" id="32391"/>
    <lineage>
        <taxon>Eukaryota</taxon>
        <taxon>Metazoa</taxon>
        <taxon>Ecdysozoa</taxon>
        <taxon>Arthropoda</taxon>
        <taxon>Hexapoda</taxon>
        <taxon>Insecta</taxon>
        <taxon>Pterygota</taxon>
        <taxon>Neoptera</taxon>
        <taxon>Endopterygota</taxon>
        <taxon>Hymenoptera</taxon>
        <taxon>Apocrita</taxon>
        <taxon>Ichneumonoidea</taxon>
        <taxon>Braconidae</taxon>
        <taxon>Microgastrinae</taxon>
        <taxon>Cotesia</taxon>
    </lineage>
</organism>
<dbReference type="Proteomes" id="UP000826195">
    <property type="component" value="Unassembled WGS sequence"/>
</dbReference>
<reference evidence="1 2" key="1">
    <citation type="journal article" date="2021" name="J. Hered.">
        <title>A chromosome-level genome assembly of the parasitoid wasp, Cotesia glomerata (Hymenoptera: Braconidae).</title>
        <authorList>
            <person name="Pinto B.J."/>
            <person name="Weis J.J."/>
            <person name="Gamble T."/>
            <person name="Ode P.J."/>
            <person name="Paul R."/>
            <person name="Zaspel J.M."/>
        </authorList>
    </citation>
    <scope>NUCLEOTIDE SEQUENCE [LARGE SCALE GENOMIC DNA]</scope>
    <source>
        <strain evidence="1">CgM1</strain>
    </source>
</reference>
<keyword evidence="2" id="KW-1185">Reference proteome</keyword>
<dbReference type="AlphaFoldDB" id="A0AAV7I1P1"/>
<gene>
    <name evidence="1" type="ORF">KQX54_007700</name>
</gene>
<name>A0AAV7I1P1_COTGL</name>
<protein>
    <submittedName>
        <fullName evidence="1">Uncharacterized protein</fullName>
    </submittedName>
</protein>
<accession>A0AAV7I1P1</accession>
<sequence length="255" mass="28365">MTPEFLVSLECRRASAIPTRDRVPVSIQSQRLLWCLKQILATSFVLLAPTKPEYRQKADRGREKLQNDVHNYDFQCIRTGFTTVNFHYCVDVLIAENAVGFSGHKASRLSVCVLTCVTSLYRDGSPFIFSSFRCSLILVLRTPISASSLGCSNDTKKALGEPDECPEPSTQARALKLCFSPFFLAVRGATDIKGGTQETRQGMPRGRQGGCVHPVSYRHNTDSPCGLQLSRHFQPRWLWQSAIGPSQLPIGQISK</sequence>
<evidence type="ECO:0000313" key="2">
    <source>
        <dbReference type="Proteomes" id="UP000826195"/>
    </source>
</evidence>
<dbReference type="EMBL" id="JAHXZJ010002609">
    <property type="protein sequence ID" value="KAH0539734.1"/>
    <property type="molecule type" value="Genomic_DNA"/>
</dbReference>
<comment type="caution">
    <text evidence="1">The sequence shown here is derived from an EMBL/GenBank/DDBJ whole genome shotgun (WGS) entry which is preliminary data.</text>
</comment>